<evidence type="ECO:0000256" key="1">
    <source>
        <dbReference type="ARBA" id="ARBA00006484"/>
    </source>
</evidence>
<dbReference type="GO" id="GO:0016491">
    <property type="term" value="F:oxidoreductase activity"/>
    <property type="evidence" value="ECO:0007669"/>
    <property type="project" value="UniProtKB-KW"/>
</dbReference>
<dbReference type="PANTHER" id="PTHR43391">
    <property type="entry name" value="RETINOL DEHYDROGENASE-RELATED"/>
    <property type="match status" value="1"/>
</dbReference>
<protein>
    <submittedName>
        <fullName evidence="3">Uncharacterized protein</fullName>
    </submittedName>
</protein>
<accession>A0A8T0PTN6</accession>
<name>A0A8T0PTN6_PANVG</name>
<gene>
    <name evidence="3" type="ORF">PVAP13_7NG136200</name>
</gene>
<keyword evidence="2" id="KW-0560">Oxidoreductase</keyword>
<dbReference type="AlphaFoldDB" id="A0A8T0PTN6"/>
<keyword evidence="4" id="KW-1185">Reference proteome</keyword>
<dbReference type="PANTHER" id="PTHR43391:SF91">
    <property type="entry name" value="OS04G0390700 PROTEIN"/>
    <property type="match status" value="1"/>
</dbReference>
<dbReference type="EMBL" id="CM029050">
    <property type="protein sequence ID" value="KAG2565787.1"/>
    <property type="molecule type" value="Genomic_DNA"/>
</dbReference>
<comment type="similarity">
    <text evidence="1">Belongs to the short-chain dehydrogenases/reductases (SDR) family.</text>
</comment>
<dbReference type="SUPFAM" id="SSF51735">
    <property type="entry name" value="NAD(P)-binding Rossmann-fold domains"/>
    <property type="match status" value="1"/>
</dbReference>
<sequence length="162" mass="18351">MPRMSFYNASKAAVLNFFETLRMELRDEVGITIATPRWIESEITKGKHLSKEGTVEVDQDMRDAQVGLFPVVRAERCAEAIVDAVCRGRRHLTVPLWYRALFLWRMLAPEVGDFTQRVFYRRAAGGGHGDQQQAKARRFLEATGAKGVLQPALLQSSGIKWE</sequence>
<dbReference type="GO" id="GO:0005829">
    <property type="term" value="C:cytosol"/>
    <property type="evidence" value="ECO:0007669"/>
    <property type="project" value="TreeGrafter"/>
</dbReference>
<dbReference type="Gene3D" id="3.40.50.720">
    <property type="entry name" value="NAD(P)-binding Rossmann-like Domain"/>
    <property type="match status" value="1"/>
</dbReference>
<evidence type="ECO:0000313" key="4">
    <source>
        <dbReference type="Proteomes" id="UP000823388"/>
    </source>
</evidence>
<reference evidence="3" key="1">
    <citation type="submission" date="2020-05" db="EMBL/GenBank/DDBJ databases">
        <title>WGS assembly of Panicum virgatum.</title>
        <authorList>
            <person name="Lovell J.T."/>
            <person name="Jenkins J."/>
            <person name="Shu S."/>
            <person name="Juenger T.E."/>
            <person name="Schmutz J."/>
        </authorList>
    </citation>
    <scope>NUCLEOTIDE SEQUENCE</scope>
    <source>
        <strain evidence="3">AP13</strain>
    </source>
</reference>
<evidence type="ECO:0000313" key="3">
    <source>
        <dbReference type="EMBL" id="KAG2565787.1"/>
    </source>
</evidence>
<dbReference type="Proteomes" id="UP000823388">
    <property type="component" value="Chromosome 7N"/>
</dbReference>
<proteinExistence type="inferred from homology"/>
<organism evidence="3 4">
    <name type="scientific">Panicum virgatum</name>
    <name type="common">Blackwell switchgrass</name>
    <dbReference type="NCBI Taxonomy" id="38727"/>
    <lineage>
        <taxon>Eukaryota</taxon>
        <taxon>Viridiplantae</taxon>
        <taxon>Streptophyta</taxon>
        <taxon>Embryophyta</taxon>
        <taxon>Tracheophyta</taxon>
        <taxon>Spermatophyta</taxon>
        <taxon>Magnoliopsida</taxon>
        <taxon>Liliopsida</taxon>
        <taxon>Poales</taxon>
        <taxon>Poaceae</taxon>
        <taxon>PACMAD clade</taxon>
        <taxon>Panicoideae</taxon>
        <taxon>Panicodae</taxon>
        <taxon>Paniceae</taxon>
        <taxon>Panicinae</taxon>
        <taxon>Panicum</taxon>
        <taxon>Panicum sect. Hiantes</taxon>
    </lineage>
</organism>
<dbReference type="InterPro" id="IPR036291">
    <property type="entry name" value="NAD(P)-bd_dom_sf"/>
</dbReference>
<evidence type="ECO:0000256" key="2">
    <source>
        <dbReference type="ARBA" id="ARBA00023002"/>
    </source>
</evidence>
<comment type="caution">
    <text evidence="3">The sequence shown here is derived from an EMBL/GenBank/DDBJ whole genome shotgun (WGS) entry which is preliminary data.</text>
</comment>